<evidence type="ECO:0000256" key="3">
    <source>
        <dbReference type="ARBA" id="ARBA00022777"/>
    </source>
</evidence>
<dbReference type="SUPFAM" id="SSF110738">
    <property type="entry name" value="Glycerate kinase I"/>
    <property type="match status" value="1"/>
</dbReference>
<dbReference type="InterPro" id="IPR004381">
    <property type="entry name" value="Glycerate_kinase"/>
</dbReference>
<dbReference type="PIRSF" id="PIRSF006078">
    <property type="entry name" value="GlxK"/>
    <property type="match status" value="1"/>
</dbReference>
<dbReference type="Proteomes" id="UP000463857">
    <property type="component" value="Chromosome"/>
</dbReference>
<dbReference type="RefSeq" id="WP_159542466.1">
    <property type="nucleotide sequence ID" value="NZ_CP047156.1"/>
</dbReference>
<sequence>MKVVIAPDSFGDTLSAPQAAEAIAAGFAQAASGSVELATAPMSDGGPGFIDALATGLPDARRVAVPTLDPLGRAVEGSVLLAAGGAAYIESAQAAGLALVSEGERDPAVASSYGVGLLMLGAVESGARTLYVGLGGSGTNDGGAGLLAAVGVVAYDAAGVAVGPGPLALLGAERIEGFAALRTASVVAATDVDSPLLGPDGATAVFGPQKGVTPEQIPVFEQALARYAELLERDRKVTPAGLGQLPGGGAAGGMGAALFALRGKRRSGFDVVASALGLSEQIADADLVVTGEGRFDEQSVRGKVPAGVAALAAQHAVPCIVLAGDVTLGRRQLAAYSIDEAHSMVEYAGADRAMGEAADVLTELAESAARAWLR</sequence>
<evidence type="ECO:0000256" key="4">
    <source>
        <dbReference type="PIRNR" id="PIRNR006078"/>
    </source>
</evidence>
<protein>
    <submittedName>
        <fullName evidence="5">Glycerate kinase</fullName>
        <ecNumber evidence="5">2.7.1.-</ecNumber>
    </submittedName>
</protein>
<keyword evidence="3 4" id="KW-0418">Kinase</keyword>
<dbReference type="OrthoDB" id="9774290at2"/>
<dbReference type="InterPro" id="IPR018197">
    <property type="entry name" value="Glycerate_kinase_RE-like"/>
</dbReference>
<dbReference type="Gene3D" id="3.40.50.10350">
    <property type="entry name" value="Glycerate kinase, domain 1"/>
    <property type="match status" value="1"/>
</dbReference>
<evidence type="ECO:0000313" key="6">
    <source>
        <dbReference type="Proteomes" id="UP000463857"/>
    </source>
</evidence>
<keyword evidence="2 4" id="KW-0808">Transferase</keyword>
<dbReference type="GO" id="GO:0031388">
    <property type="term" value="P:organic acid phosphorylation"/>
    <property type="evidence" value="ECO:0007669"/>
    <property type="project" value="UniProtKB-UniRule"/>
</dbReference>
<evidence type="ECO:0000256" key="2">
    <source>
        <dbReference type="ARBA" id="ARBA00022679"/>
    </source>
</evidence>
<dbReference type="FunCoup" id="A0A7L4YJD2">
    <property type="interactions" value="50"/>
</dbReference>
<reference evidence="5 6" key="1">
    <citation type="journal article" date="2018" name="Int. J. Syst. Evol. Microbiol.">
        <title>Epidermidibacterium keratini gen. nov., sp. nov., a member of the family Sporichthyaceae, isolated from keratin epidermis.</title>
        <authorList>
            <person name="Lee D.G."/>
            <person name="Trujillo M.E."/>
            <person name="Kang S."/>
            <person name="Nam J.J."/>
            <person name="Kim Y.J."/>
        </authorList>
    </citation>
    <scope>NUCLEOTIDE SEQUENCE [LARGE SCALE GENOMIC DNA]</scope>
    <source>
        <strain evidence="5 6">EPI-7</strain>
    </source>
</reference>
<proteinExistence type="inferred from homology"/>
<dbReference type="GO" id="GO:0008887">
    <property type="term" value="F:glycerate kinase activity"/>
    <property type="evidence" value="ECO:0007669"/>
    <property type="project" value="UniProtKB-UniRule"/>
</dbReference>
<evidence type="ECO:0000313" key="5">
    <source>
        <dbReference type="EMBL" id="QHB99211.1"/>
    </source>
</evidence>
<evidence type="ECO:0000256" key="1">
    <source>
        <dbReference type="ARBA" id="ARBA00006284"/>
    </source>
</evidence>
<keyword evidence="6" id="KW-1185">Reference proteome</keyword>
<dbReference type="NCBIfam" id="TIGR00045">
    <property type="entry name" value="glycerate kinase"/>
    <property type="match status" value="1"/>
</dbReference>
<dbReference type="KEGG" id="eke:EK0264_02180"/>
<name>A0A7L4YJD2_9ACTN</name>
<dbReference type="Pfam" id="PF02595">
    <property type="entry name" value="Gly_kinase"/>
    <property type="match status" value="1"/>
</dbReference>
<accession>A0A7L4YJD2</accession>
<organism evidence="5 6">
    <name type="scientific">Epidermidibacterium keratini</name>
    <dbReference type="NCBI Taxonomy" id="1891644"/>
    <lineage>
        <taxon>Bacteria</taxon>
        <taxon>Bacillati</taxon>
        <taxon>Actinomycetota</taxon>
        <taxon>Actinomycetes</taxon>
        <taxon>Sporichthyales</taxon>
        <taxon>Sporichthyaceae</taxon>
        <taxon>Epidermidibacterium</taxon>
    </lineage>
</organism>
<dbReference type="EMBL" id="CP047156">
    <property type="protein sequence ID" value="QHB99211.1"/>
    <property type="molecule type" value="Genomic_DNA"/>
</dbReference>
<dbReference type="PANTHER" id="PTHR21599:SF0">
    <property type="entry name" value="GLYCERATE KINASE"/>
    <property type="match status" value="1"/>
</dbReference>
<dbReference type="InterPro" id="IPR018193">
    <property type="entry name" value="Glyc_kinase_flavodox-like_fold"/>
</dbReference>
<dbReference type="InParanoid" id="A0A7L4YJD2"/>
<dbReference type="AlphaFoldDB" id="A0A7L4YJD2"/>
<dbReference type="EC" id="2.7.1.-" evidence="5"/>
<dbReference type="PANTHER" id="PTHR21599">
    <property type="entry name" value="GLYCERATE KINASE"/>
    <property type="match status" value="1"/>
</dbReference>
<comment type="similarity">
    <text evidence="1 4">Belongs to the glycerate kinase type-1 family.</text>
</comment>
<gene>
    <name evidence="5" type="ORF">EK0264_02180</name>
</gene>
<dbReference type="Gene3D" id="3.90.1510.10">
    <property type="entry name" value="Glycerate kinase, domain 2"/>
    <property type="match status" value="1"/>
</dbReference>
<dbReference type="InterPro" id="IPR036129">
    <property type="entry name" value="Glycerate_kinase_sf"/>
</dbReference>